<dbReference type="AlphaFoldDB" id="A0AAW0K551"/>
<dbReference type="FunFam" id="3.30.430.20:FF:000002">
    <property type="entry name" value="Cysteine-rich receptor-like protein kinase 10"/>
    <property type="match status" value="1"/>
</dbReference>
<reference evidence="7 8" key="1">
    <citation type="journal article" date="2018" name="Sci. Data">
        <title>The draft genome sequence of cork oak.</title>
        <authorList>
            <person name="Ramos A.M."/>
            <person name="Usie A."/>
            <person name="Barbosa P."/>
            <person name="Barros P.M."/>
            <person name="Capote T."/>
            <person name="Chaves I."/>
            <person name="Simoes F."/>
            <person name="Abreu I."/>
            <person name="Carrasquinho I."/>
            <person name="Faro C."/>
            <person name="Guimaraes J.B."/>
            <person name="Mendonca D."/>
            <person name="Nobrega F."/>
            <person name="Rodrigues L."/>
            <person name="Saibo N.J.M."/>
            <person name="Varela M.C."/>
            <person name="Egas C."/>
            <person name="Matos J."/>
            <person name="Miguel C.M."/>
            <person name="Oliveira M.M."/>
            <person name="Ricardo C.P."/>
            <person name="Goncalves S."/>
        </authorList>
    </citation>
    <scope>NUCLEOTIDE SEQUENCE [LARGE SCALE GENOMIC DNA]</scope>
    <source>
        <strain evidence="8">cv. HL8</strain>
    </source>
</reference>
<dbReference type="FunFam" id="3.30.430.20:FF:000003">
    <property type="entry name" value="Cysteine-rich RLK (RECEPTOR-like protein kinase) 10"/>
    <property type="match status" value="2"/>
</dbReference>
<comment type="caution">
    <text evidence="7">The sequence shown here is derived from an EMBL/GenBank/DDBJ whole genome shotgun (WGS) entry which is preliminary data.</text>
</comment>
<dbReference type="Gene3D" id="3.30.430.20">
    <property type="entry name" value="Gnk2 domain, C-X8-C-X2-C motif"/>
    <property type="match status" value="4"/>
</dbReference>
<dbReference type="GO" id="GO:0016301">
    <property type="term" value="F:kinase activity"/>
    <property type="evidence" value="ECO:0007669"/>
    <property type="project" value="UniProtKB-KW"/>
</dbReference>
<evidence type="ECO:0000256" key="2">
    <source>
        <dbReference type="ARBA" id="ARBA00022737"/>
    </source>
</evidence>
<feature type="region of interest" description="Disordered" evidence="3">
    <location>
        <begin position="257"/>
        <end position="276"/>
    </location>
</feature>
<dbReference type="Proteomes" id="UP000237347">
    <property type="component" value="Unassembled WGS sequence"/>
</dbReference>
<keyword evidence="4" id="KW-1133">Transmembrane helix</keyword>
<keyword evidence="4" id="KW-0472">Membrane</keyword>
<dbReference type="PROSITE" id="PS51473">
    <property type="entry name" value="GNK2"/>
    <property type="match status" value="4"/>
</dbReference>
<feature type="domain" description="Gnk2-homologous" evidence="6">
    <location>
        <begin position="316"/>
        <end position="422"/>
    </location>
</feature>
<dbReference type="EMBL" id="PKMF04000396">
    <property type="protein sequence ID" value="KAK7833888.1"/>
    <property type="molecule type" value="Genomic_DNA"/>
</dbReference>
<evidence type="ECO:0000313" key="8">
    <source>
        <dbReference type="Proteomes" id="UP000237347"/>
    </source>
</evidence>
<evidence type="ECO:0000259" key="6">
    <source>
        <dbReference type="PROSITE" id="PS51473"/>
    </source>
</evidence>
<feature type="signal peptide" evidence="5">
    <location>
        <begin position="1"/>
        <end position="26"/>
    </location>
</feature>
<feature type="domain" description="Gnk2-homologous" evidence="6">
    <location>
        <begin position="139"/>
        <end position="248"/>
    </location>
</feature>
<dbReference type="FunFam" id="3.30.430.20:FF:000012">
    <property type="entry name" value="Cysteine-rich receptor-like protein kinase 25"/>
    <property type="match status" value="1"/>
</dbReference>
<name>A0AAW0K551_QUESU</name>
<feature type="transmembrane region" description="Helical" evidence="4">
    <location>
        <begin position="561"/>
        <end position="585"/>
    </location>
</feature>
<evidence type="ECO:0000256" key="3">
    <source>
        <dbReference type="SAM" id="MobiDB-lite"/>
    </source>
</evidence>
<proteinExistence type="predicted"/>
<accession>A0AAW0K551</accession>
<sequence>MTSFNPFSLPILFFSILSFLSLTSHAADPVHLKTVCGNSTFSSNSLYQTNIKSLLSSISSNTTQNLEFYNATIGQNTSNPVYGLFNCRGDVTSQVCRDCVVAAVKEITNTCSEEKVAITWYDECILRYSNRSFFSQVDEKPMFRLYNTQNVTDQAKFNQLLNSSMIELANKTTSDVPTAAKNYGTSQVNISAFQTLYNLVQCTPDLSSANCSSCLLDALKLLPWCCSGKQGGRVVFPSCSFRYELYPFYRMAATAPTPSPGVQSSPPPSPSSVSGPKGDLAIEVTKMYSFKFPRLLLCLWLITLLSLTSSTESAPTYSAHYCVNTTLFTANSTYQTNLNLVLASLTSNSTDNSGFQNASAGGNTPDEDVVSGLFLCRGDVNTTVCQDCVTTARQDLLRRCPLNKVAIIWYDVCLLRFSNQSIFATINEVPGFDLPGSQNITEAESDRFDDVLASAMNSLATKASNSNSGKKFATEEDEVTSSKKLYSLGQCTPDLTVSDCYRCFRSAIGDLPTCCTGKQGAAVVLPSCNIRYEVYPFYNITSASPILPPLAPPGEKKLSSITIVAIVIPIAVSVVLLFVGCCFFCRRARKKYNTLPDENGEKKLSSITIVAIVIPIAVSVVLLFIGCCFFCRRARKKYNTLPEENGLETMEEWNTLGTVGSLFEKFLFKK</sequence>
<evidence type="ECO:0000313" key="7">
    <source>
        <dbReference type="EMBL" id="KAK7833888.1"/>
    </source>
</evidence>
<dbReference type="PANTHER" id="PTHR32099">
    <property type="entry name" value="CYSTEINE-RICH REPEAT SECRETORY PROTEIN"/>
    <property type="match status" value="1"/>
</dbReference>
<dbReference type="InterPro" id="IPR038408">
    <property type="entry name" value="GNK2_sf"/>
</dbReference>
<feature type="domain" description="Gnk2-homologous" evidence="6">
    <location>
        <begin position="428"/>
        <end position="537"/>
    </location>
</feature>
<keyword evidence="2" id="KW-0677">Repeat</keyword>
<evidence type="ECO:0000256" key="1">
    <source>
        <dbReference type="ARBA" id="ARBA00022729"/>
    </source>
</evidence>
<dbReference type="PANTHER" id="PTHR32099:SF105">
    <property type="entry name" value="CYSTEINE-RICH REPEAT SECRETORY PROTEIN 1"/>
    <property type="match status" value="1"/>
</dbReference>
<keyword evidence="4" id="KW-0812">Transmembrane</keyword>
<dbReference type="InterPro" id="IPR002902">
    <property type="entry name" value="GNK2"/>
</dbReference>
<keyword evidence="1 5" id="KW-0732">Signal</keyword>
<organism evidence="7 8">
    <name type="scientific">Quercus suber</name>
    <name type="common">Cork oak</name>
    <dbReference type="NCBI Taxonomy" id="58331"/>
    <lineage>
        <taxon>Eukaryota</taxon>
        <taxon>Viridiplantae</taxon>
        <taxon>Streptophyta</taxon>
        <taxon>Embryophyta</taxon>
        <taxon>Tracheophyta</taxon>
        <taxon>Spermatophyta</taxon>
        <taxon>Magnoliopsida</taxon>
        <taxon>eudicotyledons</taxon>
        <taxon>Gunneridae</taxon>
        <taxon>Pentapetalae</taxon>
        <taxon>rosids</taxon>
        <taxon>fabids</taxon>
        <taxon>Fagales</taxon>
        <taxon>Fagaceae</taxon>
        <taxon>Quercus</taxon>
    </lineage>
</organism>
<feature type="domain" description="Gnk2-homologous" evidence="6">
    <location>
        <begin position="29"/>
        <end position="133"/>
    </location>
</feature>
<feature type="transmembrane region" description="Helical" evidence="4">
    <location>
        <begin position="606"/>
        <end position="626"/>
    </location>
</feature>
<evidence type="ECO:0000256" key="4">
    <source>
        <dbReference type="SAM" id="Phobius"/>
    </source>
</evidence>
<protein>
    <submittedName>
        <fullName evidence="7">Cysteine-rich receptor-like protein kinase 25</fullName>
    </submittedName>
</protein>
<evidence type="ECO:0000256" key="5">
    <source>
        <dbReference type="SAM" id="SignalP"/>
    </source>
</evidence>
<keyword evidence="8" id="KW-1185">Reference proteome</keyword>
<dbReference type="CDD" id="cd23509">
    <property type="entry name" value="Gnk2-like"/>
    <property type="match status" value="4"/>
</dbReference>
<dbReference type="Pfam" id="PF01657">
    <property type="entry name" value="Stress-antifung"/>
    <property type="match status" value="4"/>
</dbReference>
<feature type="chain" id="PRO_5043743462" evidence="5">
    <location>
        <begin position="27"/>
        <end position="670"/>
    </location>
</feature>
<gene>
    <name evidence="7" type="primary">CRK25_36</name>
    <name evidence="7" type="ORF">CFP56_025133</name>
</gene>